<dbReference type="InterPro" id="IPR019587">
    <property type="entry name" value="Polyketide_cyclase/dehydratase"/>
</dbReference>
<dbReference type="EMBL" id="JABVEC010000031">
    <property type="protein sequence ID" value="MBC6469784.1"/>
    <property type="molecule type" value="Genomic_DNA"/>
</dbReference>
<dbReference type="CDD" id="cd07821">
    <property type="entry name" value="PYR_PYL_RCAR_like"/>
    <property type="match status" value="1"/>
</dbReference>
<evidence type="ECO:0000313" key="2">
    <source>
        <dbReference type="Proteomes" id="UP000805614"/>
    </source>
</evidence>
<dbReference type="RefSeq" id="WP_187246828.1">
    <property type="nucleotide sequence ID" value="NZ_BAAAOK010000010.1"/>
</dbReference>
<reference evidence="1 2" key="1">
    <citation type="submission" date="2020-06" db="EMBL/GenBank/DDBJ databases">
        <title>Actinomadura xiongansis sp. nov., isolated from soil of Baiyangdian.</title>
        <authorList>
            <person name="Zhang X."/>
        </authorList>
    </citation>
    <scope>NUCLEOTIDE SEQUENCE [LARGE SCALE GENOMIC DNA]</scope>
    <source>
        <strain evidence="1 2">HBUM206468</strain>
    </source>
</reference>
<proteinExistence type="predicted"/>
<gene>
    <name evidence="1" type="ORF">HKK74_30460</name>
</gene>
<keyword evidence="2" id="KW-1185">Reference proteome</keyword>
<protein>
    <submittedName>
        <fullName evidence="1">SRPBCC family protein</fullName>
    </submittedName>
</protein>
<accession>A0ABR7LZ10</accession>
<dbReference type="InterPro" id="IPR023393">
    <property type="entry name" value="START-like_dom_sf"/>
</dbReference>
<comment type="caution">
    <text evidence="1">The sequence shown here is derived from an EMBL/GenBank/DDBJ whole genome shotgun (WGS) entry which is preliminary data.</text>
</comment>
<dbReference type="PANTHER" id="PTHR39332:SF7">
    <property type="entry name" value="SRPBCC FAMILY PROTEIN"/>
    <property type="match status" value="1"/>
</dbReference>
<sequence length="147" mass="15939">MPKPYASAVINATADEVWSYVRDFGNIAEWLPSIETCEIEDQGDGGGGSGVGAVRRLTGAGDAVFRERLVALSDADRSLSYDFVESPFPVRRQRSTIRVAPVTDTGQAFVEWSGEFDADAGDEERMTKIFAKAVYAAGLDGLRKHFG</sequence>
<evidence type="ECO:0000313" key="1">
    <source>
        <dbReference type="EMBL" id="MBC6469784.1"/>
    </source>
</evidence>
<dbReference type="Proteomes" id="UP000805614">
    <property type="component" value="Unassembled WGS sequence"/>
</dbReference>
<organism evidence="1 2">
    <name type="scientific">Actinomadura alba</name>
    <dbReference type="NCBI Taxonomy" id="406431"/>
    <lineage>
        <taxon>Bacteria</taxon>
        <taxon>Bacillati</taxon>
        <taxon>Actinomycetota</taxon>
        <taxon>Actinomycetes</taxon>
        <taxon>Streptosporangiales</taxon>
        <taxon>Thermomonosporaceae</taxon>
        <taxon>Actinomadura</taxon>
    </lineage>
</organism>
<dbReference type="Pfam" id="PF10604">
    <property type="entry name" value="Polyketide_cyc2"/>
    <property type="match status" value="1"/>
</dbReference>
<name>A0ABR7LZ10_9ACTN</name>
<dbReference type="PANTHER" id="PTHR39332">
    <property type="entry name" value="BLL4707 PROTEIN"/>
    <property type="match status" value="1"/>
</dbReference>
<dbReference type="Gene3D" id="3.30.530.20">
    <property type="match status" value="1"/>
</dbReference>
<dbReference type="SUPFAM" id="SSF55961">
    <property type="entry name" value="Bet v1-like"/>
    <property type="match status" value="1"/>
</dbReference>